<evidence type="ECO:0000256" key="5">
    <source>
        <dbReference type="ARBA" id="ARBA00022989"/>
    </source>
</evidence>
<keyword evidence="3 7" id="KW-0812">Transmembrane</keyword>
<comment type="subcellular location">
    <subcellularLocation>
        <location evidence="1">Membrane</location>
        <topology evidence="1">Multi-pass membrane protein</topology>
    </subcellularLocation>
</comment>
<feature type="transmembrane region" description="Helical" evidence="7">
    <location>
        <begin position="202"/>
        <end position="220"/>
    </location>
</feature>
<dbReference type="InterPro" id="IPR050925">
    <property type="entry name" value="Rhomboid_protease_S54"/>
</dbReference>
<proteinExistence type="inferred from homology"/>
<dbReference type="GO" id="GO:0006508">
    <property type="term" value="P:proteolysis"/>
    <property type="evidence" value="ECO:0007669"/>
    <property type="project" value="UniProtKB-KW"/>
</dbReference>
<reference evidence="9 10" key="1">
    <citation type="submission" date="2020-08" db="EMBL/GenBank/DDBJ databases">
        <title>Genome sequence of Erysipelothrix inopinata DSM 15511T.</title>
        <authorList>
            <person name="Hyun D.-W."/>
            <person name="Bae J.-W."/>
        </authorList>
    </citation>
    <scope>NUCLEOTIDE SEQUENCE [LARGE SCALE GENOMIC DNA]</scope>
    <source>
        <strain evidence="9 10">DSM 15511</strain>
    </source>
</reference>
<keyword evidence="4" id="KW-0378">Hydrolase</keyword>
<dbReference type="Gene3D" id="1.20.1540.10">
    <property type="entry name" value="Rhomboid-like"/>
    <property type="match status" value="1"/>
</dbReference>
<gene>
    <name evidence="9" type="ORF">H9L01_06435</name>
</gene>
<sequence length="398" mass="44510">MYKQTQYDSWLIELSNYFIKEYGYQMITMSKDNTEIWMVNPLNKVNPIVMLSSLPISRFNAEAIGKHRESLAIVFKTMAEGINISVYPEKDYITEKNVVVGPLYKSNSLALSQFKNIETVLKESNNPDRALSKAVINLKRTVQQSQKKSFVKAFPVTNAISTICIVIFSIAVYLRMSGIDSTTTAVMLGAFYKRFILDAHEYWRFITAGFLHVDFVHIMMNLFALRNLGSMLEPVYGHKKFLAILLAGIIGGNAFVYIVDSGVVGLGLSGGLFALLGALLVYLIETQAIKNPKVLRQVVSILMINLFISLMPGVSMAAHIGGFQAGVFLGFVFSKRSSWSTLRKQVAVLGSIFAIAIIYIMTQKPYTTVDLALDNRVIDAWSQIGLKSYADRLLRLLF</sequence>
<evidence type="ECO:0000256" key="4">
    <source>
        <dbReference type="ARBA" id="ARBA00022801"/>
    </source>
</evidence>
<dbReference type="InterPro" id="IPR022764">
    <property type="entry name" value="Peptidase_S54_rhomboid_dom"/>
</dbReference>
<evidence type="ECO:0000256" key="6">
    <source>
        <dbReference type="ARBA" id="ARBA00023136"/>
    </source>
</evidence>
<dbReference type="Proteomes" id="UP000515928">
    <property type="component" value="Chromosome"/>
</dbReference>
<dbReference type="AlphaFoldDB" id="A0A7G9RWN9"/>
<keyword evidence="10" id="KW-1185">Reference proteome</keyword>
<feature type="transmembrane region" description="Helical" evidence="7">
    <location>
        <begin position="294"/>
        <end position="311"/>
    </location>
</feature>
<keyword evidence="9" id="KW-0645">Protease</keyword>
<comment type="similarity">
    <text evidence="2">Belongs to the peptidase S54 family.</text>
</comment>
<feature type="transmembrane region" description="Helical" evidence="7">
    <location>
        <begin position="241"/>
        <end position="258"/>
    </location>
</feature>
<dbReference type="SUPFAM" id="SSF144091">
    <property type="entry name" value="Rhomboid-like"/>
    <property type="match status" value="1"/>
</dbReference>
<evidence type="ECO:0000313" key="9">
    <source>
        <dbReference type="EMBL" id="QNN60014.1"/>
    </source>
</evidence>
<protein>
    <submittedName>
        <fullName evidence="9">Rhomboid family intramembrane serine protease</fullName>
    </submittedName>
</protein>
<dbReference type="GO" id="GO:0016020">
    <property type="term" value="C:membrane"/>
    <property type="evidence" value="ECO:0007669"/>
    <property type="project" value="UniProtKB-SubCell"/>
</dbReference>
<evidence type="ECO:0000256" key="7">
    <source>
        <dbReference type="SAM" id="Phobius"/>
    </source>
</evidence>
<name>A0A7G9RWN9_9FIRM</name>
<evidence type="ECO:0000256" key="2">
    <source>
        <dbReference type="ARBA" id="ARBA00009045"/>
    </source>
</evidence>
<feature type="transmembrane region" description="Helical" evidence="7">
    <location>
        <begin position="264"/>
        <end position="282"/>
    </location>
</feature>
<dbReference type="RefSeq" id="WP_187533147.1">
    <property type="nucleotide sequence ID" value="NZ_CBCSHU010000002.1"/>
</dbReference>
<dbReference type="Pfam" id="PF01694">
    <property type="entry name" value="Rhomboid"/>
    <property type="match status" value="1"/>
</dbReference>
<feature type="domain" description="Peptidase S54 rhomboid" evidence="8">
    <location>
        <begin position="200"/>
        <end position="335"/>
    </location>
</feature>
<accession>A0A7G9RWN9</accession>
<dbReference type="GO" id="GO:0004252">
    <property type="term" value="F:serine-type endopeptidase activity"/>
    <property type="evidence" value="ECO:0007669"/>
    <property type="project" value="InterPro"/>
</dbReference>
<evidence type="ECO:0000259" key="8">
    <source>
        <dbReference type="Pfam" id="PF01694"/>
    </source>
</evidence>
<keyword evidence="6 7" id="KW-0472">Membrane</keyword>
<feature type="transmembrane region" description="Helical" evidence="7">
    <location>
        <begin position="346"/>
        <end position="362"/>
    </location>
</feature>
<evidence type="ECO:0000256" key="1">
    <source>
        <dbReference type="ARBA" id="ARBA00004141"/>
    </source>
</evidence>
<dbReference type="EMBL" id="CP060715">
    <property type="protein sequence ID" value="QNN60014.1"/>
    <property type="molecule type" value="Genomic_DNA"/>
</dbReference>
<organism evidence="9 10">
    <name type="scientific">Erysipelothrix inopinata</name>
    <dbReference type="NCBI Taxonomy" id="225084"/>
    <lineage>
        <taxon>Bacteria</taxon>
        <taxon>Bacillati</taxon>
        <taxon>Bacillota</taxon>
        <taxon>Erysipelotrichia</taxon>
        <taxon>Erysipelotrichales</taxon>
        <taxon>Erysipelotrichaceae</taxon>
        <taxon>Erysipelothrix</taxon>
    </lineage>
</organism>
<evidence type="ECO:0000313" key="10">
    <source>
        <dbReference type="Proteomes" id="UP000515928"/>
    </source>
</evidence>
<keyword evidence="5 7" id="KW-1133">Transmembrane helix</keyword>
<dbReference type="PANTHER" id="PTHR43731:SF14">
    <property type="entry name" value="PRESENILIN-ASSOCIATED RHOMBOID-LIKE PROTEIN, MITOCHONDRIAL"/>
    <property type="match status" value="1"/>
</dbReference>
<dbReference type="KEGG" id="eio:H9L01_06435"/>
<feature type="transmembrane region" description="Helical" evidence="7">
    <location>
        <begin position="153"/>
        <end position="174"/>
    </location>
</feature>
<evidence type="ECO:0000256" key="3">
    <source>
        <dbReference type="ARBA" id="ARBA00022692"/>
    </source>
</evidence>
<dbReference type="InterPro" id="IPR035952">
    <property type="entry name" value="Rhomboid-like_sf"/>
</dbReference>
<dbReference type="PANTHER" id="PTHR43731">
    <property type="entry name" value="RHOMBOID PROTEASE"/>
    <property type="match status" value="1"/>
</dbReference>